<dbReference type="InterPro" id="IPR036291">
    <property type="entry name" value="NAD(P)-bd_dom_sf"/>
</dbReference>
<organism evidence="9 10">
    <name type="scientific">Friedmanniomyces endolithicus</name>
    <dbReference type="NCBI Taxonomy" id="329885"/>
    <lineage>
        <taxon>Eukaryota</taxon>
        <taxon>Fungi</taxon>
        <taxon>Dikarya</taxon>
        <taxon>Ascomycota</taxon>
        <taxon>Pezizomycotina</taxon>
        <taxon>Dothideomycetes</taxon>
        <taxon>Dothideomycetidae</taxon>
        <taxon>Mycosphaerellales</taxon>
        <taxon>Teratosphaeriaceae</taxon>
        <taxon>Friedmanniomyces</taxon>
    </lineage>
</organism>
<evidence type="ECO:0000256" key="7">
    <source>
        <dbReference type="SAM" id="MobiDB-lite"/>
    </source>
</evidence>
<dbReference type="GO" id="GO:0000721">
    <property type="term" value="F:(R,R)-butanediol dehydrogenase activity"/>
    <property type="evidence" value="ECO:0007669"/>
    <property type="project" value="TreeGrafter"/>
</dbReference>
<dbReference type="InterPro" id="IPR020843">
    <property type="entry name" value="ER"/>
</dbReference>
<keyword evidence="4 6" id="KW-0862">Zinc</keyword>
<protein>
    <recommendedName>
        <fullName evidence="8">Enoyl reductase (ER) domain-containing protein</fullName>
    </recommendedName>
</protein>
<keyword evidence="3 6" id="KW-0479">Metal-binding</keyword>
<dbReference type="OrthoDB" id="3941538at2759"/>
<comment type="similarity">
    <text evidence="2 6">Belongs to the zinc-containing alcohol dehydrogenase family.</text>
</comment>
<dbReference type="CDD" id="cd08233">
    <property type="entry name" value="butanediol_DH_like"/>
    <property type="match status" value="1"/>
</dbReference>
<dbReference type="AlphaFoldDB" id="A0A4U0UVB1"/>
<dbReference type="Proteomes" id="UP000310066">
    <property type="component" value="Unassembled WGS sequence"/>
</dbReference>
<evidence type="ECO:0000256" key="3">
    <source>
        <dbReference type="ARBA" id="ARBA00022723"/>
    </source>
</evidence>
<name>A0A4U0UVB1_9PEZI</name>
<reference evidence="9 10" key="1">
    <citation type="submission" date="2017-03" db="EMBL/GenBank/DDBJ databases">
        <title>Genomes of endolithic fungi from Antarctica.</title>
        <authorList>
            <person name="Coleine C."/>
            <person name="Masonjones S."/>
            <person name="Stajich J.E."/>
        </authorList>
    </citation>
    <scope>NUCLEOTIDE SEQUENCE [LARGE SCALE GENOMIC DNA]</scope>
    <source>
        <strain evidence="9 10">CCFEE 5311</strain>
    </source>
</reference>
<comment type="caution">
    <text evidence="9">The sequence shown here is derived from an EMBL/GenBank/DDBJ whole genome shotgun (WGS) entry which is preliminary data.</text>
</comment>
<dbReference type="SUPFAM" id="SSF51735">
    <property type="entry name" value="NAD(P)-binding Rossmann-fold domains"/>
    <property type="match status" value="1"/>
</dbReference>
<dbReference type="InterPro" id="IPR011032">
    <property type="entry name" value="GroES-like_sf"/>
</dbReference>
<dbReference type="PANTHER" id="PTHR43161">
    <property type="entry name" value="SORBITOL DEHYDROGENASE"/>
    <property type="match status" value="1"/>
</dbReference>
<accession>A0A4U0UVB1</accession>
<keyword evidence="5" id="KW-0560">Oxidoreductase</keyword>
<dbReference type="InterPro" id="IPR013149">
    <property type="entry name" value="ADH-like_C"/>
</dbReference>
<evidence type="ECO:0000313" key="10">
    <source>
        <dbReference type="Proteomes" id="UP000310066"/>
    </source>
</evidence>
<evidence type="ECO:0000259" key="8">
    <source>
        <dbReference type="SMART" id="SM00829"/>
    </source>
</evidence>
<proteinExistence type="inferred from homology"/>
<feature type="domain" description="Enoyl reductase (ER)" evidence="8">
    <location>
        <begin position="147"/>
        <end position="488"/>
    </location>
</feature>
<feature type="region of interest" description="Disordered" evidence="7">
    <location>
        <begin position="42"/>
        <end position="88"/>
    </location>
</feature>
<dbReference type="GO" id="GO:0005737">
    <property type="term" value="C:cytoplasm"/>
    <property type="evidence" value="ECO:0007669"/>
    <property type="project" value="TreeGrafter"/>
</dbReference>
<dbReference type="GO" id="GO:0008270">
    <property type="term" value="F:zinc ion binding"/>
    <property type="evidence" value="ECO:0007669"/>
    <property type="project" value="InterPro"/>
</dbReference>
<dbReference type="InterPro" id="IPR013154">
    <property type="entry name" value="ADH-like_N"/>
</dbReference>
<dbReference type="Pfam" id="PF00107">
    <property type="entry name" value="ADH_zinc_N"/>
    <property type="match status" value="1"/>
</dbReference>
<dbReference type="Pfam" id="PF08240">
    <property type="entry name" value="ADH_N"/>
    <property type="match status" value="1"/>
</dbReference>
<evidence type="ECO:0000256" key="5">
    <source>
        <dbReference type="ARBA" id="ARBA00023002"/>
    </source>
</evidence>
<gene>
    <name evidence="9" type="ORF">B0A54_10203</name>
</gene>
<evidence type="ECO:0000256" key="1">
    <source>
        <dbReference type="ARBA" id="ARBA00001947"/>
    </source>
</evidence>
<dbReference type="SUPFAM" id="SSF50129">
    <property type="entry name" value="GroES-like"/>
    <property type="match status" value="1"/>
</dbReference>
<sequence length="494" mass="53867">MSKKLPAVRSLPVKDSLDSTWNAQRVFPKSRSCPLRECRVPMEPLTASTHPRRGSGPLPRRTQTESPAQTRHVVSKRHTRQRLNNNKSFVPRLIPKGFSTGYHWDSVMVFVDVKVGSEKEGQFSYPAVPSLSDTPPQHGPSKPSASMVNKDLRYEDIPEPKCGQGQIKIKPAWCGICGSDLHEYLGGPSICPTSPHPITGEQVPITFGHEFSGVIEELGKGISEKWKVGDRVCVQPIIYDGDCGACQDGLINCCYKNGFVGLGGGLSDHLVVPEYAVVKIPDNIGLDVAALVEPLAVGWHAVNASPFKPSDSVLVLGGGPIGLAVIQALRARGCKQIIVSEVSQMRKEFAKEFGAHHVLDPTKDDIVAKCRELADGQGVNVSFDAAGVQAGLDQAILALRARGTHVNIAIWEKRCNFFPNDLVFREKTYMAVATYVKGDFEDVISAISDGRLDMCKKMITKRIGLDEVVEEGFKALIKDKDNQVKILVRGSGQI</sequence>
<dbReference type="PROSITE" id="PS00059">
    <property type="entry name" value="ADH_ZINC"/>
    <property type="match status" value="1"/>
</dbReference>
<comment type="cofactor">
    <cofactor evidence="1 6">
        <name>Zn(2+)</name>
        <dbReference type="ChEBI" id="CHEBI:29105"/>
    </cofactor>
</comment>
<dbReference type="GO" id="GO:0034079">
    <property type="term" value="P:butanediol biosynthetic process"/>
    <property type="evidence" value="ECO:0007669"/>
    <property type="project" value="TreeGrafter"/>
</dbReference>
<evidence type="ECO:0000256" key="2">
    <source>
        <dbReference type="ARBA" id="ARBA00008072"/>
    </source>
</evidence>
<dbReference type="Gene3D" id="3.40.50.720">
    <property type="entry name" value="NAD(P)-binding Rossmann-like Domain"/>
    <property type="match status" value="1"/>
</dbReference>
<evidence type="ECO:0000256" key="6">
    <source>
        <dbReference type="RuleBase" id="RU361277"/>
    </source>
</evidence>
<dbReference type="EMBL" id="NAJP01000036">
    <property type="protein sequence ID" value="TKA39853.1"/>
    <property type="molecule type" value="Genomic_DNA"/>
</dbReference>
<dbReference type="Gene3D" id="3.90.180.10">
    <property type="entry name" value="Medium-chain alcohol dehydrogenases, catalytic domain"/>
    <property type="match status" value="1"/>
</dbReference>
<evidence type="ECO:0000313" key="9">
    <source>
        <dbReference type="EMBL" id="TKA39853.1"/>
    </source>
</evidence>
<dbReference type="PANTHER" id="PTHR43161:SF23">
    <property type="entry name" value="(R,R)-BUTANEDIOL DEHYDROGENASE-RELATED"/>
    <property type="match status" value="1"/>
</dbReference>
<dbReference type="InterPro" id="IPR002328">
    <property type="entry name" value="ADH_Zn_CS"/>
</dbReference>
<feature type="region of interest" description="Disordered" evidence="7">
    <location>
        <begin position="126"/>
        <end position="146"/>
    </location>
</feature>
<evidence type="ECO:0000256" key="4">
    <source>
        <dbReference type="ARBA" id="ARBA00022833"/>
    </source>
</evidence>
<dbReference type="SMART" id="SM00829">
    <property type="entry name" value="PKS_ER"/>
    <property type="match status" value="1"/>
</dbReference>
<dbReference type="STRING" id="329885.A0A4U0UVB1"/>